<feature type="transmembrane region" description="Helical" evidence="1">
    <location>
        <begin position="106"/>
        <end position="123"/>
    </location>
</feature>
<dbReference type="InterPro" id="IPR002656">
    <property type="entry name" value="Acyl_transf_3_dom"/>
</dbReference>
<evidence type="ECO:0000256" key="1">
    <source>
        <dbReference type="SAM" id="Phobius"/>
    </source>
</evidence>
<dbReference type="AlphaFoldDB" id="A0A2R5FAZ0"/>
<keyword evidence="4" id="KW-1185">Reference proteome</keyword>
<gene>
    <name evidence="3" type="ORF">NMK_2319</name>
</gene>
<evidence type="ECO:0000313" key="4">
    <source>
        <dbReference type="Proteomes" id="UP000245081"/>
    </source>
</evidence>
<feature type="transmembrane region" description="Helical" evidence="1">
    <location>
        <begin position="279"/>
        <end position="298"/>
    </location>
</feature>
<feature type="domain" description="Acyltransferase 3" evidence="2">
    <location>
        <begin position="29"/>
        <end position="345"/>
    </location>
</feature>
<feature type="transmembrane region" description="Helical" evidence="1">
    <location>
        <begin position="61"/>
        <end position="82"/>
    </location>
</feature>
<dbReference type="PANTHER" id="PTHR37312:SF1">
    <property type="entry name" value="MEMBRANE-BOUND ACYLTRANSFERASE YKRP-RELATED"/>
    <property type="match status" value="1"/>
</dbReference>
<feature type="transmembrane region" description="Helical" evidence="1">
    <location>
        <begin position="241"/>
        <end position="259"/>
    </location>
</feature>
<feature type="transmembrane region" description="Helical" evidence="1">
    <location>
        <begin position="310"/>
        <end position="332"/>
    </location>
</feature>
<evidence type="ECO:0000259" key="2">
    <source>
        <dbReference type="Pfam" id="PF01757"/>
    </source>
</evidence>
<dbReference type="EMBL" id="BDOQ01000009">
    <property type="protein sequence ID" value="GBG14718.1"/>
    <property type="molecule type" value="Genomic_DNA"/>
</dbReference>
<dbReference type="OrthoDB" id="9814956at2"/>
<sequence length="365" mass="41787">MELKVFRELFARLKKSWLLVSTGERDHLLDFSKGIAIILVVVGHTIQGQSQDFDNAYGFRFIYSFHMPLFALLAGASAAFWIKKYSVIESVKDLITFSIIRIKKSAEYLLIPFFSWTFLGYWLSRNPEPIKDYTWKVINHPDYSLWFLPCIFWCTTYAVIFMLAISTAKIKFKATRVEKNSQCLQSPIAIALLMFLAWKLVSHKLPSWGGLAFTNHFHGGLFVFFLIGLAFFNQFANAKIIWLRVVPYIIFFSLVSFWHRTQPHNIIEHAPEILSGTWFSKYYALIVAVTGSFVFVDIAKILSSLKFGAINFLLGYIGSASLGIYAVHFYFLGYTPPIIAPIAISLLVWQMLSITPIFGKLLFGK</sequence>
<evidence type="ECO:0000313" key="3">
    <source>
        <dbReference type="EMBL" id="GBG14718.1"/>
    </source>
</evidence>
<name>A0A2R5FAZ0_9PROT</name>
<proteinExistence type="predicted"/>
<feature type="transmembrane region" description="Helical" evidence="1">
    <location>
        <begin position="213"/>
        <end position="232"/>
    </location>
</feature>
<dbReference type="Proteomes" id="UP000245081">
    <property type="component" value="Unassembled WGS sequence"/>
</dbReference>
<dbReference type="RefSeq" id="WP_109015895.1">
    <property type="nucleotide sequence ID" value="NZ_BDOQ01000009.1"/>
</dbReference>
<organism evidence="3 4">
    <name type="scientific">Novimethylophilus kurashikiensis</name>
    <dbReference type="NCBI Taxonomy" id="1825523"/>
    <lineage>
        <taxon>Bacteria</taxon>
        <taxon>Pseudomonadati</taxon>
        <taxon>Pseudomonadota</taxon>
        <taxon>Betaproteobacteria</taxon>
        <taxon>Nitrosomonadales</taxon>
        <taxon>Methylophilaceae</taxon>
        <taxon>Novimethylophilus</taxon>
    </lineage>
</organism>
<feature type="transmembrane region" description="Helical" evidence="1">
    <location>
        <begin position="184"/>
        <end position="201"/>
    </location>
</feature>
<dbReference type="PANTHER" id="PTHR37312">
    <property type="entry name" value="MEMBRANE-BOUND ACYLTRANSFERASE YKRP-RELATED"/>
    <property type="match status" value="1"/>
</dbReference>
<dbReference type="GO" id="GO:0016747">
    <property type="term" value="F:acyltransferase activity, transferring groups other than amino-acyl groups"/>
    <property type="evidence" value="ECO:0007669"/>
    <property type="project" value="InterPro"/>
</dbReference>
<feature type="transmembrane region" description="Helical" evidence="1">
    <location>
        <begin position="143"/>
        <end position="164"/>
    </location>
</feature>
<reference evidence="3 4" key="1">
    <citation type="journal article" date="2018" name="Environ. Microbiol.">
        <title>Isolation and genomic characterization of Novimethylophilus kurashikiensis gen. nov. sp. nov., a new lanthanide-dependent methylotrophic species of Methylophilaceae.</title>
        <authorList>
            <person name="Lv H."/>
            <person name="Sahin N."/>
            <person name="Tani A."/>
        </authorList>
    </citation>
    <scope>NUCLEOTIDE SEQUENCE [LARGE SCALE GENOMIC DNA]</scope>
    <source>
        <strain evidence="3 4">La2-4</strain>
    </source>
</reference>
<comment type="caution">
    <text evidence="3">The sequence shown here is derived from an EMBL/GenBank/DDBJ whole genome shotgun (WGS) entry which is preliminary data.</text>
</comment>
<dbReference type="Pfam" id="PF01757">
    <property type="entry name" value="Acyl_transf_3"/>
    <property type="match status" value="1"/>
</dbReference>
<keyword evidence="1" id="KW-0472">Membrane</keyword>
<accession>A0A2R5FAZ0</accession>
<feature type="transmembrane region" description="Helical" evidence="1">
    <location>
        <begin position="338"/>
        <end position="363"/>
    </location>
</feature>
<dbReference type="InterPro" id="IPR052734">
    <property type="entry name" value="Nod_factor_acetyltransferase"/>
</dbReference>
<keyword evidence="1" id="KW-0812">Transmembrane</keyword>
<keyword evidence="1" id="KW-1133">Transmembrane helix</keyword>
<protein>
    <recommendedName>
        <fullName evidence="2">Acyltransferase 3 domain-containing protein</fullName>
    </recommendedName>
</protein>